<dbReference type="EMBL" id="JAEKNR010000207">
    <property type="protein sequence ID" value="MBJ7600449.1"/>
    <property type="molecule type" value="Genomic_DNA"/>
</dbReference>
<evidence type="ECO:0000313" key="1">
    <source>
        <dbReference type="EMBL" id="MBJ7600449.1"/>
    </source>
</evidence>
<proteinExistence type="predicted"/>
<comment type="caution">
    <text evidence="1">The sequence shown here is derived from an EMBL/GenBank/DDBJ whole genome shotgun (WGS) entry which is preliminary data.</text>
</comment>
<evidence type="ECO:0000313" key="2">
    <source>
        <dbReference type="Proteomes" id="UP000612893"/>
    </source>
</evidence>
<name>A0A934K7S7_9BACT</name>
<dbReference type="AlphaFoldDB" id="A0A934K7S7"/>
<reference evidence="1" key="1">
    <citation type="submission" date="2020-10" db="EMBL/GenBank/DDBJ databases">
        <title>Ca. Dormibacterota MAGs.</title>
        <authorList>
            <person name="Montgomery K."/>
        </authorList>
    </citation>
    <scope>NUCLEOTIDE SEQUENCE [LARGE SCALE GENOMIC DNA]</scope>
    <source>
        <strain evidence="1">SC8812_S17_10</strain>
    </source>
</reference>
<protein>
    <submittedName>
        <fullName evidence="1">Uncharacterized protein</fullName>
    </submittedName>
</protein>
<dbReference type="RefSeq" id="WP_338204282.1">
    <property type="nucleotide sequence ID" value="NZ_JAEKNR010000207.1"/>
</dbReference>
<accession>A0A934K7S7</accession>
<organism evidence="1 2">
    <name type="scientific">Candidatus Nephthysia bennettiae</name>
    <dbReference type="NCBI Taxonomy" id="3127016"/>
    <lineage>
        <taxon>Bacteria</taxon>
        <taxon>Bacillati</taxon>
        <taxon>Candidatus Dormiibacterota</taxon>
        <taxon>Candidatus Dormibacteria</taxon>
        <taxon>Candidatus Dormibacterales</taxon>
        <taxon>Candidatus Dormibacteraceae</taxon>
        <taxon>Candidatus Nephthysia</taxon>
    </lineage>
</organism>
<gene>
    <name evidence="1" type="ORF">JF922_20555</name>
</gene>
<dbReference type="Proteomes" id="UP000612893">
    <property type="component" value="Unassembled WGS sequence"/>
</dbReference>
<sequence length="238" mass="26179">MARPPNPDRSLRVYLTMPEPVHNLLGAYAHQAGRPIATVGGDILVKVMRGFEGQDTPDAAQIDTVIRALRGEPSYDEQYGPRWQWPLDVLLADSRWWRRWYPELCKLLGRKLKVPKPSRPGADDDAVVLNAQGYADLMEFLFPTLAGPQGAVSWRDPRYPAIAQAKAADEASQPLTAVWEAVIRHVATALTAIEEAKTGGALILVESQLQHDWLAGLLTLLGEASPPASPKLPQKRLA</sequence>
<keyword evidence="2" id="KW-1185">Reference proteome</keyword>